<evidence type="ECO:0000256" key="6">
    <source>
        <dbReference type="SAM" id="Coils"/>
    </source>
</evidence>
<dbReference type="InterPro" id="IPR045314">
    <property type="entry name" value="bZIP_plant_GBF1"/>
</dbReference>
<evidence type="ECO:0000313" key="9">
    <source>
        <dbReference type="Proteomes" id="UP000886885"/>
    </source>
</evidence>
<keyword evidence="4" id="KW-0804">Transcription</keyword>
<dbReference type="GO" id="GO:0003677">
    <property type="term" value="F:DNA binding"/>
    <property type="evidence" value="ECO:0007669"/>
    <property type="project" value="UniProtKB-KW"/>
</dbReference>
<evidence type="ECO:0000313" key="8">
    <source>
        <dbReference type="EMBL" id="KAG6764133.1"/>
    </source>
</evidence>
<sequence length="279" mass="31709">MRKQKHLDELWTQVVRLRTENHNLIDRLNHVSESHDRVLQENARLKKEASDLRQMLTDLQIGSPYTATALRDLEEVYLKMMKKQEIPASGGPCQNSFRSRRAKGRQEELVKINGGDGKGTSQFRDITEDYVFLVLSSFFSDDAVKGLPKCVGPVRGVKESATVTSSKGHNSNFQATSSRMDYRFSSHDQCLFCSLYEKNDLTTLWHRVKGRRGNWQERNGQTNTTEDRVEDGAADGFECAVHNGFGGGMDFLGDWCFYFLMKRCGYNVDDLFLAEAAAL</sequence>
<dbReference type="EMBL" id="JAAWWB010000016">
    <property type="protein sequence ID" value="KAG6764133.1"/>
    <property type="molecule type" value="Genomic_DNA"/>
</dbReference>
<keyword evidence="2" id="KW-0805">Transcription regulation</keyword>
<evidence type="ECO:0000256" key="3">
    <source>
        <dbReference type="ARBA" id="ARBA00023125"/>
    </source>
</evidence>
<evidence type="ECO:0000256" key="5">
    <source>
        <dbReference type="ARBA" id="ARBA00023242"/>
    </source>
</evidence>
<gene>
    <name evidence="8" type="ORF">POTOM_031591</name>
</gene>
<organism evidence="8 9">
    <name type="scientific">Populus tomentosa</name>
    <name type="common">Chinese white poplar</name>
    <dbReference type="NCBI Taxonomy" id="118781"/>
    <lineage>
        <taxon>Eukaryota</taxon>
        <taxon>Viridiplantae</taxon>
        <taxon>Streptophyta</taxon>
        <taxon>Embryophyta</taxon>
        <taxon>Tracheophyta</taxon>
        <taxon>Spermatophyta</taxon>
        <taxon>Magnoliopsida</taxon>
        <taxon>eudicotyledons</taxon>
        <taxon>Gunneridae</taxon>
        <taxon>Pentapetalae</taxon>
        <taxon>rosids</taxon>
        <taxon>fabids</taxon>
        <taxon>Malpighiales</taxon>
        <taxon>Salicaceae</taxon>
        <taxon>Saliceae</taxon>
        <taxon>Populus</taxon>
    </lineage>
</organism>
<keyword evidence="9" id="KW-1185">Reference proteome</keyword>
<evidence type="ECO:0000256" key="7">
    <source>
        <dbReference type="SAM" id="MobiDB-lite"/>
    </source>
</evidence>
<keyword evidence="5" id="KW-0539">Nucleus</keyword>
<dbReference type="Proteomes" id="UP000886885">
    <property type="component" value="Chromosome 8D"/>
</dbReference>
<accession>A0A8X7ZCX4</accession>
<comment type="caution">
    <text evidence="8">The sequence shown here is derived from an EMBL/GenBank/DDBJ whole genome shotgun (WGS) entry which is preliminary data.</text>
</comment>
<keyword evidence="3" id="KW-0238">DNA-binding</keyword>
<feature type="coiled-coil region" evidence="6">
    <location>
        <begin position="28"/>
        <end position="62"/>
    </location>
</feature>
<evidence type="ECO:0000256" key="1">
    <source>
        <dbReference type="ARBA" id="ARBA00004123"/>
    </source>
</evidence>
<feature type="region of interest" description="Disordered" evidence="7">
    <location>
        <begin position="86"/>
        <end position="114"/>
    </location>
</feature>
<dbReference type="GO" id="GO:0003700">
    <property type="term" value="F:DNA-binding transcription factor activity"/>
    <property type="evidence" value="ECO:0007669"/>
    <property type="project" value="InterPro"/>
</dbReference>
<dbReference type="GO" id="GO:0005634">
    <property type="term" value="C:nucleus"/>
    <property type="evidence" value="ECO:0007669"/>
    <property type="project" value="UniProtKB-SubCell"/>
</dbReference>
<dbReference type="PANTHER" id="PTHR46324:SF26">
    <property type="entry name" value="OS02G0728001 PROTEIN"/>
    <property type="match status" value="1"/>
</dbReference>
<proteinExistence type="predicted"/>
<comment type="subcellular location">
    <subcellularLocation>
        <location evidence="1">Nucleus</location>
    </subcellularLocation>
</comment>
<dbReference type="InterPro" id="IPR044521">
    <property type="entry name" value="AtbZIP8/43"/>
</dbReference>
<name>A0A8X7ZCX4_POPTO</name>
<dbReference type="OrthoDB" id="551672at2759"/>
<protein>
    <submittedName>
        <fullName evidence="8">Uncharacterized protein</fullName>
    </submittedName>
</protein>
<keyword evidence="6" id="KW-0175">Coiled coil</keyword>
<dbReference type="CDD" id="cd14702">
    <property type="entry name" value="bZIP_plant_GBF1"/>
    <property type="match status" value="1"/>
</dbReference>
<dbReference type="AlphaFoldDB" id="A0A8X7ZCX4"/>
<evidence type="ECO:0000256" key="2">
    <source>
        <dbReference type="ARBA" id="ARBA00023015"/>
    </source>
</evidence>
<reference evidence="8" key="1">
    <citation type="journal article" date="2020" name="bioRxiv">
        <title>Hybrid origin of Populus tomentosa Carr. identified through genome sequencing and phylogenomic analysis.</title>
        <authorList>
            <person name="An X."/>
            <person name="Gao K."/>
            <person name="Chen Z."/>
            <person name="Li J."/>
            <person name="Yang X."/>
            <person name="Yang X."/>
            <person name="Zhou J."/>
            <person name="Guo T."/>
            <person name="Zhao T."/>
            <person name="Huang S."/>
            <person name="Miao D."/>
            <person name="Khan W.U."/>
            <person name="Rao P."/>
            <person name="Ye M."/>
            <person name="Lei B."/>
            <person name="Liao W."/>
            <person name="Wang J."/>
            <person name="Ji L."/>
            <person name="Li Y."/>
            <person name="Guo B."/>
            <person name="Mustafa N.S."/>
            <person name="Li S."/>
            <person name="Yun Q."/>
            <person name="Keller S.R."/>
            <person name="Mao J."/>
            <person name="Zhang R."/>
            <person name="Strauss S.H."/>
        </authorList>
    </citation>
    <scope>NUCLEOTIDE SEQUENCE</scope>
    <source>
        <strain evidence="8">GM15</strain>
        <tissue evidence="8">Leaf</tissue>
    </source>
</reference>
<dbReference type="PANTHER" id="PTHR46324">
    <property type="entry name" value="BASIC LEUCINE ZIPPER 43-RELATED"/>
    <property type="match status" value="1"/>
</dbReference>
<evidence type="ECO:0000256" key="4">
    <source>
        <dbReference type="ARBA" id="ARBA00023163"/>
    </source>
</evidence>